<dbReference type="SMART" id="SM00530">
    <property type="entry name" value="HTH_XRE"/>
    <property type="match status" value="1"/>
</dbReference>
<dbReference type="CDD" id="cd02209">
    <property type="entry name" value="cupin_XRE_C"/>
    <property type="match status" value="1"/>
</dbReference>
<dbReference type="InterPro" id="IPR014710">
    <property type="entry name" value="RmlC-like_jellyroll"/>
</dbReference>
<evidence type="ECO:0000259" key="2">
    <source>
        <dbReference type="PROSITE" id="PS50943"/>
    </source>
</evidence>
<keyword evidence="4" id="KW-1185">Reference proteome</keyword>
<dbReference type="PROSITE" id="PS50943">
    <property type="entry name" value="HTH_CROC1"/>
    <property type="match status" value="1"/>
</dbReference>
<dbReference type="EMBL" id="CP054929">
    <property type="protein sequence ID" value="QKW54466.1"/>
    <property type="molecule type" value="Genomic_DNA"/>
</dbReference>
<dbReference type="Gene3D" id="1.10.260.40">
    <property type="entry name" value="lambda repressor-like DNA-binding domains"/>
    <property type="match status" value="1"/>
</dbReference>
<dbReference type="GO" id="GO:0003677">
    <property type="term" value="F:DNA binding"/>
    <property type="evidence" value="ECO:0007669"/>
    <property type="project" value="UniProtKB-KW"/>
</dbReference>
<dbReference type="AlphaFoldDB" id="A0A7H8NJE6"/>
<evidence type="ECO:0000313" key="4">
    <source>
        <dbReference type="Proteomes" id="UP000509303"/>
    </source>
</evidence>
<dbReference type="InterPro" id="IPR011051">
    <property type="entry name" value="RmlC_Cupin_sf"/>
</dbReference>
<dbReference type="GO" id="GO:0003700">
    <property type="term" value="F:DNA-binding transcription factor activity"/>
    <property type="evidence" value="ECO:0007669"/>
    <property type="project" value="TreeGrafter"/>
</dbReference>
<protein>
    <submittedName>
        <fullName evidence="3">Helix-turn-helix transcriptional regulator</fullName>
    </submittedName>
</protein>
<sequence>MLGVNVRALRGERGLSLSEVARRSGVAKSALSQLESGLGNPTIQTVFSLANALQVPVSDLLAEPAPPDVLLVRSAGLEVLRSRAVDLRMLRRIEPSGGVLELYDQRVRPGARQHSNGHPGREHVVVTQGVLRVGPPSDPYELGPGDYVCLPGSQPHIYETAGPEPVLSVLLIEYPGGTGIDRPARPH</sequence>
<dbReference type="InterPro" id="IPR001387">
    <property type="entry name" value="Cro/C1-type_HTH"/>
</dbReference>
<evidence type="ECO:0000313" key="3">
    <source>
        <dbReference type="EMBL" id="QKW54466.1"/>
    </source>
</evidence>
<dbReference type="Pfam" id="PF01381">
    <property type="entry name" value="HTH_3"/>
    <property type="match status" value="1"/>
</dbReference>
<dbReference type="PANTHER" id="PTHR46797:SF1">
    <property type="entry name" value="METHYLPHOSPHONATE SYNTHASE"/>
    <property type="match status" value="1"/>
</dbReference>
<dbReference type="InterPro" id="IPR013096">
    <property type="entry name" value="Cupin_2"/>
</dbReference>
<gene>
    <name evidence="3" type="ORF">HUT08_12700</name>
</gene>
<dbReference type="Gene3D" id="2.60.120.10">
    <property type="entry name" value="Jelly Rolls"/>
    <property type="match status" value="1"/>
</dbReference>
<accession>A0A7H8NJE6</accession>
<dbReference type="InterPro" id="IPR010982">
    <property type="entry name" value="Lambda_DNA-bd_dom_sf"/>
</dbReference>
<feature type="domain" description="HTH cro/C1-type" evidence="2">
    <location>
        <begin position="6"/>
        <end position="60"/>
    </location>
</feature>
<reference evidence="3 4" key="1">
    <citation type="submission" date="2020-06" db="EMBL/GenBank/DDBJ databases">
        <title>Genome mining for natural products.</title>
        <authorList>
            <person name="Zhang B."/>
            <person name="Shi J."/>
            <person name="Ge H."/>
        </authorList>
    </citation>
    <scope>NUCLEOTIDE SEQUENCE [LARGE SCALE GENOMIC DNA]</scope>
    <source>
        <strain evidence="3 4">NA00687</strain>
    </source>
</reference>
<dbReference type="Proteomes" id="UP000509303">
    <property type="component" value="Chromosome"/>
</dbReference>
<name>A0A7H8NJE6_9ACTN</name>
<evidence type="ECO:0000256" key="1">
    <source>
        <dbReference type="ARBA" id="ARBA00023125"/>
    </source>
</evidence>
<dbReference type="CDD" id="cd00093">
    <property type="entry name" value="HTH_XRE"/>
    <property type="match status" value="1"/>
</dbReference>
<keyword evidence="1" id="KW-0238">DNA-binding</keyword>
<dbReference type="SUPFAM" id="SSF51182">
    <property type="entry name" value="RmlC-like cupins"/>
    <property type="match status" value="1"/>
</dbReference>
<dbReference type="InterPro" id="IPR050807">
    <property type="entry name" value="TransReg_Diox_bact_type"/>
</dbReference>
<organism evidence="3 4">
    <name type="scientific">Streptomyces buecherae</name>
    <dbReference type="NCBI Taxonomy" id="2763006"/>
    <lineage>
        <taxon>Bacteria</taxon>
        <taxon>Bacillati</taxon>
        <taxon>Actinomycetota</taxon>
        <taxon>Actinomycetes</taxon>
        <taxon>Kitasatosporales</taxon>
        <taxon>Streptomycetaceae</taxon>
        <taxon>Streptomyces</taxon>
    </lineage>
</organism>
<dbReference type="SUPFAM" id="SSF47413">
    <property type="entry name" value="lambda repressor-like DNA-binding domains"/>
    <property type="match status" value="1"/>
</dbReference>
<proteinExistence type="predicted"/>
<dbReference type="PANTHER" id="PTHR46797">
    <property type="entry name" value="HTH-TYPE TRANSCRIPTIONAL REGULATOR"/>
    <property type="match status" value="1"/>
</dbReference>
<dbReference type="GO" id="GO:0005829">
    <property type="term" value="C:cytosol"/>
    <property type="evidence" value="ECO:0007669"/>
    <property type="project" value="TreeGrafter"/>
</dbReference>
<dbReference type="Pfam" id="PF07883">
    <property type="entry name" value="Cupin_2"/>
    <property type="match status" value="1"/>
</dbReference>